<protein>
    <submittedName>
        <fullName evidence="1">Uncharacterized protein</fullName>
    </submittedName>
</protein>
<dbReference type="AlphaFoldDB" id="A0A0U1NR34"/>
<organism evidence="1 2">
    <name type="scientific">Neobacillus massiliamazoniensis</name>
    <dbReference type="NCBI Taxonomy" id="1499688"/>
    <lineage>
        <taxon>Bacteria</taxon>
        <taxon>Bacillati</taxon>
        <taxon>Bacillota</taxon>
        <taxon>Bacilli</taxon>
        <taxon>Bacillales</taxon>
        <taxon>Bacillaceae</taxon>
        <taxon>Neobacillus</taxon>
    </lineage>
</organism>
<name>A0A0U1NR34_9BACI</name>
<dbReference type="RefSeq" id="WP_090629396.1">
    <property type="nucleotide sequence ID" value="NZ_CVRB01000001.1"/>
</dbReference>
<gene>
    <name evidence="1" type="ORF">BN000_00083</name>
</gene>
<sequence>MINITFEEISVGRMSNSSGIFIGKKNTHKKFRKESVINEVVGVLSGDENIVSQNYWVKNKEKWKDDH</sequence>
<dbReference type="OrthoDB" id="2924657at2"/>
<dbReference type="Proteomes" id="UP000199087">
    <property type="component" value="Unassembled WGS sequence"/>
</dbReference>
<evidence type="ECO:0000313" key="2">
    <source>
        <dbReference type="Proteomes" id="UP000199087"/>
    </source>
</evidence>
<reference evidence="2" key="1">
    <citation type="submission" date="2015-05" db="EMBL/GenBank/DDBJ databases">
        <authorList>
            <person name="Urmite Genomes"/>
        </authorList>
    </citation>
    <scope>NUCLEOTIDE SEQUENCE [LARGE SCALE GENOMIC DNA]</scope>
    <source>
        <strain evidence="2">LF1</strain>
    </source>
</reference>
<keyword evidence="2" id="KW-1185">Reference proteome</keyword>
<evidence type="ECO:0000313" key="1">
    <source>
        <dbReference type="EMBL" id="CRK80202.1"/>
    </source>
</evidence>
<dbReference type="STRING" id="1499688.BN000_00083"/>
<accession>A0A0U1NR34</accession>
<proteinExistence type="predicted"/>
<dbReference type="EMBL" id="CVRB01000001">
    <property type="protein sequence ID" value="CRK80202.1"/>
    <property type="molecule type" value="Genomic_DNA"/>
</dbReference>